<keyword evidence="1" id="KW-0175">Coiled coil</keyword>
<protein>
    <recommendedName>
        <fullName evidence="4">C3H1-type domain-containing protein</fullName>
    </recommendedName>
</protein>
<dbReference type="GeneID" id="24562158"/>
<name>A0A061BM43_BABBI</name>
<evidence type="ECO:0008006" key="4">
    <source>
        <dbReference type="Google" id="ProtNLM"/>
    </source>
</evidence>
<dbReference type="VEuPathDB" id="PiroplasmaDB:BBBOND_0006030"/>
<dbReference type="KEGG" id="bbig:BBBOND_0006030"/>
<sequence length="1888" mass="212068">MTSLNHNNNLCLVTLHLPPSTSCHCPDHVPPRELDKKFDEIKNLKNTLNNNPTNILNNLCSGLEKFLGFNSETKGYDGSGIVYSDLDRLCDGVMGFLSGVLGAVKDDDAVKTYDKYMDRKLSEVLKEVNNKIGSGRAGLVESVAAVKGWLEGYGKKLNEKTNNVKKRLTTLKTNIMNHASDVDTLKNTKLQTQLECFKKYLDDLSGWVSGTQTEHISHLDESLKCRIEQKNQAIKTTLEVFKTSCLNSEFSRQCQQVETDFEERQNEMIMEIDEKSMDFQQKLRIQFSNILDALANLNGVKREQLQSIRNFVQQRQADLVKLNNIYMDHVSHAFKELTGNLDVVDHRNGAVGAKHGKSALHMEVECIRSKVLEFCDNLHDNVRALQRWINGTRNDIGACQKSVSAIMGVANGGTGSKREMIIQAAQQISAQTKILNSQFDGMKQKYIKVCETVNGSGDSAQNGLVKDLSQLQSHITLTSNIDDYKKNGDGDWALSSDINALTDAIATNVQGYVTGQLPNQISGKLGRFTNDIAVSTTKPGSLIDVVTGVATYVNKYKEFDTHIDGWIAQVFESEGIKKLLGWYVGENKRQNNLKTAYHNTVTQYVRQTIIKKLQSIAQEARSSISTQGKIDDDLQLIKTFLDRFQSSVLQREVDEIVRTVEKEVVDAGKTQPSKYAYYLESAVKTVLASISTATEKLSNEINTFKTTSHIGKVQRAITEVKELSEKLKKQIVTDSGALGNDLGQSINSALFSAAISGDFNNQLGKLLEKAVKAGIQKLQQALQTPVISKLTQMQNDVSTLDTAARGAKDLLERQSEDVKMKLGELTQSISDIGIDLSAKLQNLLIERIDNRLLNDIKHRIEHLRESDFKGVSAIINSTIAIIGHLEKVPGEVERKRKQVEGLMATFQREMEDNLRKIISFIDDVDRAFDSAIKAVQHILEDAEYNVNKMITLMKNDFIHKVQTSFSHLTSAVRSLFAEQKKADLQALKGVVEEQKRVVEEIIEEDKRTGIKGLLKAVNGMKFTVNKPGTPTFEVTDTLLGAIKDLNFSQPPTAEKFKKLSEQFHDYYTNVDKYIKDQVKPSTNPSPNSLPTDPASKLTKIKGDFDKLLNHLSDSNSTKKYNYDKTFVDLLTTLSSSLHLLSPSAFANPRHPELLDAVRAGLRGFVQEMGRVYVNGYDDEVFTDKLMKKQNDFDKEEKITDYGKKLSKVCLTILTFFYEDFTKLRDEYLSNTWHKEKIDKTTYLGKFFKARGFIVSDVDKQNGELQDKDGMKGKDIIDLLGKDKKLFNKIGGQIFAGGVIDLHRYLETYYQVCHISTSNATRQPCSVFEMLCWFAGLPCSSTYEELRDTTISDLFEDQNTQSTEDSEDVGITFTDMKAESLAAQPKNITYNDTRAAVAHICATSYDVLTTVLGTGNSYTMYGVDFCTNVLNFKYPKTGDDCLQMVCDILRRLLPPLRFLQRQCSHPAAIHGWSDCKYGRDIPSAKWSCKDHPEDESNCQPNSPLMSYLNDCLPGHLPHQLSDIGCKPKCSTCPKSTPGQPCLTPLGFRGLTGSTKSGKELCKVLSKFLSNDHVACLLTLVPKPPSTLPEHFGFVLSFVKGINASKPKKNNGVVSLADAFENSIKRTSINLYDNPSTFTDAVRHAYGDATSSHEKHPEVTETDLSTLTVAKSCVYPYKNFHCGPYLFSLCNDYYHYVANRHVSLYLSWAMYLPWTFYEYLSNLFEAYKNISCQEYGCHRCMNGNPCKKGKHGVDHTCQCRGLVECRGVLSTLHSFGFTFGDQKALFSTDEKRYCRDLHNQLSNVLNSQYFKDLFKQCDDFLFTIRAPFIWLTVALWLLSLLYLIHIMVIRLDLLHIKSHLHSPSSHRIAAQSLLAARRVNKLGSVFYLQP</sequence>
<evidence type="ECO:0000256" key="2">
    <source>
        <dbReference type="SAM" id="Phobius"/>
    </source>
</evidence>
<feature type="transmembrane region" description="Helical" evidence="2">
    <location>
        <begin position="1826"/>
        <end position="1847"/>
    </location>
</feature>
<proteinExistence type="predicted"/>
<accession>A0A061BM43</accession>
<dbReference type="EMBL" id="LK055252">
    <property type="protein sequence ID" value="CDR71941.1"/>
    <property type="molecule type" value="Genomic_DNA"/>
</dbReference>
<evidence type="ECO:0000313" key="3">
    <source>
        <dbReference type="EMBL" id="CDR71941.1"/>
    </source>
</evidence>
<evidence type="ECO:0000256" key="1">
    <source>
        <dbReference type="SAM" id="Coils"/>
    </source>
</evidence>
<reference evidence="3" key="1">
    <citation type="journal article" date="2014" name="Nucleic Acids Res.">
        <title>The evolutionary dynamics of variant antigen genes in Babesia reveal a history of genomic innovation underlying host-parasite interaction.</title>
        <authorList>
            <person name="Jackson A.P."/>
            <person name="Otto T.D."/>
            <person name="Darby A."/>
            <person name="Ramaprasad A."/>
            <person name="Xia D."/>
            <person name="Echaide I.E."/>
            <person name="Farber M."/>
            <person name="Gahlot S."/>
            <person name="Gamble J."/>
            <person name="Gupta D."/>
            <person name="Gupta Y."/>
            <person name="Jackson L."/>
            <person name="Malandrin L."/>
            <person name="Malas T.B."/>
            <person name="Moussa E."/>
            <person name="Nair M."/>
            <person name="Reid AJ."/>
            <person name="Sanders M."/>
            <person name="Sharma J."/>
            <person name="Tracey A."/>
            <person name="Quail M.A."/>
            <person name="Weir W."/>
            <person name="Wastling J.M."/>
            <person name="Hall N."/>
            <person name="Willadsen P."/>
            <person name="Lingelbach K."/>
            <person name="Shiels B."/>
            <person name="Tait A."/>
            <person name="Berriman M."/>
            <person name="Allred D.R."/>
            <person name="Pain A."/>
        </authorList>
    </citation>
    <scope>NUCLEOTIDE SEQUENCE</scope>
    <source>
        <strain evidence="3">Bond</strain>
    </source>
</reference>
<keyword evidence="2" id="KW-1133">Transmembrane helix</keyword>
<organism evidence="3">
    <name type="scientific">Babesia bigemina</name>
    <dbReference type="NCBI Taxonomy" id="5866"/>
    <lineage>
        <taxon>Eukaryota</taxon>
        <taxon>Sar</taxon>
        <taxon>Alveolata</taxon>
        <taxon>Apicomplexa</taxon>
        <taxon>Aconoidasida</taxon>
        <taxon>Piroplasmida</taxon>
        <taxon>Babesiidae</taxon>
        <taxon>Babesia</taxon>
    </lineage>
</organism>
<dbReference type="InterPro" id="IPR050163">
    <property type="entry name" value="Apolipoprotein_A1/A4/E"/>
</dbReference>
<dbReference type="PANTHER" id="PTHR18976:SF34">
    <property type="entry name" value="LIPID-BINDING PROTEIN"/>
    <property type="match status" value="1"/>
</dbReference>
<dbReference type="RefSeq" id="XP_012770883.1">
    <property type="nucleotide sequence ID" value="XM_012915429.1"/>
</dbReference>
<reference evidence="3" key="2">
    <citation type="submission" date="2014-06" db="EMBL/GenBank/DDBJ databases">
        <authorList>
            <person name="Aslett M."/>
            <person name="De Silva Nishadi"/>
        </authorList>
    </citation>
    <scope>NUCLEOTIDE SEQUENCE</scope>
    <source>
        <strain evidence="3">Bond</strain>
    </source>
</reference>
<gene>
    <name evidence="3" type="ORF">BBBOND_0006030</name>
</gene>
<dbReference type="PANTHER" id="PTHR18976">
    <property type="entry name" value="APOLIPOPROTEIN"/>
    <property type="match status" value="1"/>
</dbReference>
<keyword evidence="2" id="KW-0472">Membrane</keyword>
<feature type="coiled-coil region" evidence="1">
    <location>
        <begin position="977"/>
        <end position="1004"/>
    </location>
</feature>
<keyword evidence="2" id="KW-0812">Transmembrane</keyword>